<dbReference type="OrthoDB" id="4748970at2759"/>
<evidence type="ECO:0000256" key="1">
    <source>
        <dbReference type="SAM" id="MobiDB-lite"/>
    </source>
</evidence>
<dbReference type="STRING" id="418985.A0A1V9X5Q4"/>
<dbReference type="InParanoid" id="A0A1V9X5Q4"/>
<reference evidence="2 3" key="1">
    <citation type="journal article" date="2017" name="Gigascience">
        <title>Draft genome of the honey bee ectoparasitic mite, Tropilaelaps mercedesae, is shaped by the parasitic life history.</title>
        <authorList>
            <person name="Dong X."/>
            <person name="Armstrong S.D."/>
            <person name="Xia D."/>
            <person name="Makepeace B.L."/>
            <person name="Darby A.C."/>
            <person name="Kadowaki T."/>
        </authorList>
    </citation>
    <scope>NUCLEOTIDE SEQUENCE [LARGE SCALE GENOMIC DNA]</scope>
    <source>
        <strain evidence="2">Wuxi-XJTLU</strain>
    </source>
</reference>
<evidence type="ECO:0000313" key="3">
    <source>
        <dbReference type="Proteomes" id="UP000192247"/>
    </source>
</evidence>
<sequence>MDILPSGSIFNELQAIHDTGYLPSQPSLEETWQQRRVGHSHVNMPSPRPSPRARLVNSSRQTSRPSPVGTTTMADEAKSTVTKTENGGNLSPKQPSSPQALLRVDLTRFNVARKHTRARRHSDARSQRHARPPGEYIRAGHDE</sequence>
<keyword evidence="3" id="KW-1185">Reference proteome</keyword>
<feature type="compositionally biased region" description="Polar residues" evidence="1">
    <location>
        <begin position="56"/>
        <end position="99"/>
    </location>
</feature>
<feature type="compositionally biased region" description="Polar residues" evidence="1">
    <location>
        <begin position="22"/>
        <end position="31"/>
    </location>
</feature>
<comment type="caution">
    <text evidence="2">The sequence shown here is derived from an EMBL/GenBank/DDBJ whole genome shotgun (WGS) entry which is preliminary data.</text>
</comment>
<accession>A0A1V9X5Q4</accession>
<gene>
    <name evidence="2" type="ORF">BIW11_01968</name>
</gene>
<feature type="region of interest" description="Disordered" evidence="1">
    <location>
        <begin position="113"/>
        <end position="143"/>
    </location>
</feature>
<dbReference type="Proteomes" id="UP000192247">
    <property type="component" value="Unassembled WGS sequence"/>
</dbReference>
<dbReference type="AlphaFoldDB" id="A0A1V9X5Q4"/>
<evidence type="ECO:0000313" key="2">
    <source>
        <dbReference type="EMBL" id="OQR68711.1"/>
    </source>
</evidence>
<feature type="region of interest" description="Disordered" evidence="1">
    <location>
        <begin position="21"/>
        <end position="99"/>
    </location>
</feature>
<organism evidence="2 3">
    <name type="scientific">Tropilaelaps mercedesae</name>
    <dbReference type="NCBI Taxonomy" id="418985"/>
    <lineage>
        <taxon>Eukaryota</taxon>
        <taxon>Metazoa</taxon>
        <taxon>Ecdysozoa</taxon>
        <taxon>Arthropoda</taxon>
        <taxon>Chelicerata</taxon>
        <taxon>Arachnida</taxon>
        <taxon>Acari</taxon>
        <taxon>Parasitiformes</taxon>
        <taxon>Mesostigmata</taxon>
        <taxon>Gamasina</taxon>
        <taxon>Dermanyssoidea</taxon>
        <taxon>Laelapidae</taxon>
        <taxon>Tropilaelaps</taxon>
    </lineage>
</organism>
<protein>
    <submittedName>
        <fullName evidence="2">Krueppel factor 7-like</fullName>
    </submittedName>
</protein>
<proteinExistence type="predicted"/>
<dbReference type="EMBL" id="MNPL01023470">
    <property type="protein sequence ID" value="OQR68711.1"/>
    <property type="molecule type" value="Genomic_DNA"/>
</dbReference>
<name>A0A1V9X5Q4_9ACAR</name>